<comment type="caution">
    <text evidence="2">The sequence shown here is derived from an EMBL/GenBank/DDBJ whole genome shotgun (WGS) entry which is preliminary data.</text>
</comment>
<evidence type="ECO:0000313" key="3">
    <source>
        <dbReference type="Proteomes" id="UP000593577"/>
    </source>
</evidence>
<dbReference type="AlphaFoldDB" id="A0A7J8YHT7"/>
<gene>
    <name evidence="2" type="ORF">Goari_000824</name>
</gene>
<organism evidence="2 3">
    <name type="scientific">Gossypium aridum</name>
    <name type="common">American cotton</name>
    <name type="synonym">Erioxylum aridum</name>
    <dbReference type="NCBI Taxonomy" id="34290"/>
    <lineage>
        <taxon>Eukaryota</taxon>
        <taxon>Viridiplantae</taxon>
        <taxon>Streptophyta</taxon>
        <taxon>Embryophyta</taxon>
        <taxon>Tracheophyta</taxon>
        <taxon>Spermatophyta</taxon>
        <taxon>Magnoliopsida</taxon>
        <taxon>eudicotyledons</taxon>
        <taxon>Gunneridae</taxon>
        <taxon>Pentapetalae</taxon>
        <taxon>rosids</taxon>
        <taxon>malvids</taxon>
        <taxon>Malvales</taxon>
        <taxon>Malvaceae</taxon>
        <taxon>Malvoideae</taxon>
        <taxon>Gossypium</taxon>
    </lineage>
</organism>
<protein>
    <submittedName>
        <fullName evidence="2">Uncharacterized protein</fullName>
    </submittedName>
</protein>
<keyword evidence="3" id="KW-1185">Reference proteome</keyword>
<reference evidence="2 3" key="1">
    <citation type="journal article" date="2019" name="Genome Biol. Evol.">
        <title>Insights into the evolution of the New World diploid cottons (Gossypium, subgenus Houzingenia) based on genome sequencing.</title>
        <authorList>
            <person name="Grover C.E."/>
            <person name="Arick M.A. 2nd"/>
            <person name="Thrash A."/>
            <person name="Conover J.L."/>
            <person name="Sanders W.S."/>
            <person name="Peterson D.G."/>
            <person name="Frelichowski J.E."/>
            <person name="Scheffler J.A."/>
            <person name="Scheffler B.E."/>
            <person name="Wendel J.F."/>
        </authorList>
    </citation>
    <scope>NUCLEOTIDE SEQUENCE [LARGE SCALE GENOMIC DNA]</scope>
    <source>
        <strain evidence="2">185</strain>
        <tissue evidence="2">Leaf</tissue>
    </source>
</reference>
<dbReference type="EMBL" id="JABFAA010000013">
    <property type="protein sequence ID" value="MBA0699167.1"/>
    <property type="molecule type" value="Genomic_DNA"/>
</dbReference>
<evidence type="ECO:0000313" key="2">
    <source>
        <dbReference type="EMBL" id="MBA0699167.1"/>
    </source>
</evidence>
<proteinExistence type="predicted"/>
<feature type="region of interest" description="Disordered" evidence="1">
    <location>
        <begin position="1"/>
        <end position="28"/>
    </location>
</feature>
<sequence>MSSNRANSDEVESNAQASIQGATSLEQVRVNKPPVDKIRKYGAEEFHGIAGDDIEKAKFWLENTEVRDTNVSKVSYKTKLLGTSSNQNPNANMEEPFELQDEVIAIEPWEYISTYRFGELVYLVRFQENNDFNKVLIGEGFYSNFLLRAISQVIDTVVKIDAHTTAAVKGRFANMAVCVDLNKPLASKKGRWKGSLEIKIGGVNCVDGLHFLVLEIDGTKTNTARRAVMEWIFDGDVNEEGITVKIIGKKERKVVVDKSNSKFNSARAKGK</sequence>
<evidence type="ECO:0000256" key="1">
    <source>
        <dbReference type="SAM" id="MobiDB-lite"/>
    </source>
</evidence>
<accession>A0A7J8YHT7</accession>
<dbReference type="Proteomes" id="UP000593577">
    <property type="component" value="Unassembled WGS sequence"/>
</dbReference>
<feature type="compositionally biased region" description="Polar residues" evidence="1">
    <location>
        <begin position="13"/>
        <end position="26"/>
    </location>
</feature>
<name>A0A7J8YHT7_GOSAI</name>